<dbReference type="AlphaFoldDB" id="A0A7J0GCL8"/>
<keyword evidence="1" id="KW-1133">Transmembrane helix</keyword>
<evidence type="ECO:0000313" key="2">
    <source>
        <dbReference type="EMBL" id="GFZ08537.1"/>
    </source>
</evidence>
<evidence type="ECO:0000313" key="3">
    <source>
        <dbReference type="Proteomes" id="UP000585474"/>
    </source>
</evidence>
<gene>
    <name evidence="2" type="ORF">Acr_20g0003450</name>
</gene>
<dbReference type="InterPro" id="IPR053258">
    <property type="entry name" value="Ca-permeable_cation_channel"/>
</dbReference>
<organism evidence="2 3">
    <name type="scientific">Actinidia rufa</name>
    <dbReference type="NCBI Taxonomy" id="165716"/>
    <lineage>
        <taxon>Eukaryota</taxon>
        <taxon>Viridiplantae</taxon>
        <taxon>Streptophyta</taxon>
        <taxon>Embryophyta</taxon>
        <taxon>Tracheophyta</taxon>
        <taxon>Spermatophyta</taxon>
        <taxon>Magnoliopsida</taxon>
        <taxon>eudicotyledons</taxon>
        <taxon>Gunneridae</taxon>
        <taxon>Pentapetalae</taxon>
        <taxon>asterids</taxon>
        <taxon>Ericales</taxon>
        <taxon>Actinidiaceae</taxon>
        <taxon>Actinidia</taxon>
    </lineage>
</organism>
<dbReference type="Proteomes" id="UP000585474">
    <property type="component" value="Unassembled WGS sequence"/>
</dbReference>
<protein>
    <submittedName>
        <fullName evidence="2">Uncharacterized protein</fullName>
    </submittedName>
</protein>
<feature type="transmembrane region" description="Helical" evidence="1">
    <location>
        <begin position="70"/>
        <end position="91"/>
    </location>
</feature>
<dbReference type="EMBL" id="BJWL01000020">
    <property type="protein sequence ID" value="GFZ08537.1"/>
    <property type="molecule type" value="Genomic_DNA"/>
</dbReference>
<reference evidence="2 3" key="1">
    <citation type="submission" date="2019-07" db="EMBL/GenBank/DDBJ databases">
        <title>De Novo Assembly of kiwifruit Actinidia rufa.</title>
        <authorList>
            <person name="Sugita-Konishi S."/>
            <person name="Sato K."/>
            <person name="Mori E."/>
            <person name="Abe Y."/>
            <person name="Kisaki G."/>
            <person name="Hamano K."/>
            <person name="Suezawa K."/>
            <person name="Otani M."/>
            <person name="Fukuda T."/>
            <person name="Manabe T."/>
            <person name="Gomi K."/>
            <person name="Tabuchi M."/>
            <person name="Akimitsu K."/>
            <person name="Kataoka I."/>
        </authorList>
    </citation>
    <scope>NUCLEOTIDE SEQUENCE [LARGE SCALE GENOMIC DNA]</scope>
    <source>
        <strain evidence="3">cv. Fuchu</strain>
    </source>
</reference>
<keyword evidence="1" id="KW-0812">Transmembrane</keyword>
<feature type="transmembrane region" description="Helical" evidence="1">
    <location>
        <begin position="103"/>
        <end position="133"/>
    </location>
</feature>
<keyword evidence="3" id="KW-1185">Reference proteome</keyword>
<dbReference type="PANTHER" id="PTHR34115">
    <property type="entry name" value="PROTEIN, PUTATIVE-RELATED"/>
    <property type="match status" value="1"/>
</dbReference>
<feature type="transmembrane region" description="Helical" evidence="1">
    <location>
        <begin position="33"/>
        <end position="50"/>
    </location>
</feature>
<accession>A0A7J0GCL8</accession>
<name>A0A7J0GCL8_9ERIC</name>
<sequence length="162" mass="18756">MPRPSSNQSFQGGLNVAFINIRYIIFQQQHKPVSRNTFLALFIPVILNFLELKYQGTAFSPFQTHPTTMHFAVVVLLLYCFAYDFGTRLGFPAYAHIFRGGKAVFGWLLSVSLASVLFQDFVWIAPFFLFTLFSNREMLNSTFNAMYGWLQRRMNRGNLLPY</sequence>
<evidence type="ECO:0000256" key="1">
    <source>
        <dbReference type="SAM" id="Phobius"/>
    </source>
</evidence>
<dbReference type="OrthoDB" id="1730662at2759"/>
<dbReference type="PANTHER" id="PTHR34115:SF5">
    <property type="entry name" value="PROTEIN, PUTATIVE-RELATED"/>
    <property type="match status" value="1"/>
</dbReference>
<keyword evidence="1" id="KW-0472">Membrane</keyword>
<proteinExistence type="predicted"/>
<comment type="caution">
    <text evidence="2">The sequence shown here is derived from an EMBL/GenBank/DDBJ whole genome shotgun (WGS) entry which is preliminary data.</text>
</comment>